<dbReference type="PANTHER" id="PTHR46060">
    <property type="entry name" value="MARINER MOS1 TRANSPOSASE-LIKE PROTEIN"/>
    <property type="match status" value="1"/>
</dbReference>
<dbReference type="Gene3D" id="3.30.420.10">
    <property type="entry name" value="Ribonuclease H-like superfamily/Ribonuclease H"/>
    <property type="match status" value="1"/>
</dbReference>
<evidence type="ECO:0000313" key="3">
    <source>
        <dbReference type="Proteomes" id="UP001607302"/>
    </source>
</evidence>
<feature type="region of interest" description="Disordered" evidence="1">
    <location>
        <begin position="95"/>
        <end position="117"/>
    </location>
</feature>
<keyword evidence="3" id="KW-1185">Reference proteome</keyword>
<sequence>MIILKIMICSLPVSLEYKPYSPALAPSDYRFFHSMQNFLKDKILNDADDVKSLLIHFFASKNQKFYEHGIMTLSESWHKVSKMIERIWRMTDRGNEMEEIESTKEKKEKRSTKLCSK</sequence>
<evidence type="ECO:0000256" key="1">
    <source>
        <dbReference type="SAM" id="MobiDB-lite"/>
    </source>
</evidence>
<accession>A0ABD2BW98</accession>
<dbReference type="InterPro" id="IPR036397">
    <property type="entry name" value="RNaseH_sf"/>
</dbReference>
<evidence type="ECO:0000313" key="2">
    <source>
        <dbReference type="EMBL" id="KAL2736874.1"/>
    </source>
</evidence>
<protein>
    <submittedName>
        <fullName evidence="2">Ammar1 transposase</fullName>
    </submittedName>
</protein>
<comment type="caution">
    <text evidence="2">The sequence shown here is derived from an EMBL/GenBank/DDBJ whole genome shotgun (WGS) entry which is preliminary data.</text>
</comment>
<dbReference type="InterPro" id="IPR052709">
    <property type="entry name" value="Transposase-MT_Hybrid"/>
</dbReference>
<dbReference type="Proteomes" id="UP001607302">
    <property type="component" value="Unassembled WGS sequence"/>
</dbReference>
<dbReference type="EMBL" id="JAUDFV010000052">
    <property type="protein sequence ID" value="KAL2736874.1"/>
    <property type="molecule type" value="Genomic_DNA"/>
</dbReference>
<reference evidence="2 3" key="1">
    <citation type="journal article" date="2024" name="Ann. Entomol. Soc. Am.">
        <title>Genomic analyses of the southern and eastern yellowjacket wasps (Hymenoptera: Vespidae) reveal evolutionary signatures of social life.</title>
        <authorList>
            <person name="Catto M.A."/>
            <person name="Caine P.B."/>
            <person name="Orr S.E."/>
            <person name="Hunt B.G."/>
            <person name="Goodisman M.A.D."/>
        </authorList>
    </citation>
    <scope>NUCLEOTIDE SEQUENCE [LARGE SCALE GENOMIC DNA]</scope>
    <source>
        <strain evidence="2">233</strain>
        <tissue evidence="2">Head and thorax</tissue>
    </source>
</reference>
<organism evidence="2 3">
    <name type="scientific">Vespula squamosa</name>
    <name type="common">Southern yellow jacket</name>
    <name type="synonym">Wasp</name>
    <dbReference type="NCBI Taxonomy" id="30214"/>
    <lineage>
        <taxon>Eukaryota</taxon>
        <taxon>Metazoa</taxon>
        <taxon>Ecdysozoa</taxon>
        <taxon>Arthropoda</taxon>
        <taxon>Hexapoda</taxon>
        <taxon>Insecta</taxon>
        <taxon>Pterygota</taxon>
        <taxon>Neoptera</taxon>
        <taxon>Endopterygota</taxon>
        <taxon>Hymenoptera</taxon>
        <taxon>Apocrita</taxon>
        <taxon>Aculeata</taxon>
        <taxon>Vespoidea</taxon>
        <taxon>Vespidae</taxon>
        <taxon>Vespinae</taxon>
        <taxon>Vespula</taxon>
    </lineage>
</organism>
<proteinExistence type="predicted"/>
<gene>
    <name evidence="2" type="ORF">V1478_002407</name>
</gene>
<feature type="compositionally biased region" description="Basic and acidic residues" evidence="1">
    <location>
        <begin position="95"/>
        <end position="108"/>
    </location>
</feature>
<dbReference type="AlphaFoldDB" id="A0ABD2BW98"/>
<dbReference type="PANTHER" id="PTHR46060:SF2">
    <property type="entry name" value="HISTONE-LYSINE N-METHYLTRANSFERASE SETMAR"/>
    <property type="match status" value="1"/>
</dbReference>
<name>A0ABD2BW98_VESSQ</name>